<sequence length="54" mass="6117">MAKEKKTEVKEEVSDKAAVVKFCPICGSVMEEKLWHGIMCWVCPECDFVIPVQS</sequence>
<reference evidence="1 2" key="1">
    <citation type="submission" date="2018-12" db="EMBL/GenBank/DDBJ databases">
        <authorList>
            <consortium name="Pathogen Informatics"/>
        </authorList>
    </citation>
    <scope>NUCLEOTIDE SEQUENCE [LARGE SCALE GENOMIC DNA]</scope>
    <source>
        <strain evidence="1 2">NCTC11466</strain>
    </source>
</reference>
<dbReference type="EMBL" id="LR134201">
    <property type="protein sequence ID" value="VEB99912.1"/>
    <property type="molecule type" value="Genomic_DNA"/>
</dbReference>
<organism evidence="1 2">
    <name type="scientific">Cedecea lapagei</name>
    <dbReference type="NCBI Taxonomy" id="158823"/>
    <lineage>
        <taxon>Bacteria</taxon>
        <taxon>Pseudomonadati</taxon>
        <taxon>Pseudomonadota</taxon>
        <taxon>Gammaproteobacteria</taxon>
        <taxon>Enterobacterales</taxon>
        <taxon>Enterobacteriaceae</taxon>
        <taxon>Cedecea</taxon>
    </lineage>
</organism>
<evidence type="ECO:0000313" key="1">
    <source>
        <dbReference type="EMBL" id="VEB99912.1"/>
    </source>
</evidence>
<keyword evidence="2" id="KW-1185">Reference proteome</keyword>
<dbReference type="AlphaFoldDB" id="A0A447V5W3"/>
<gene>
    <name evidence="1" type="ORF">NCTC11466_03468</name>
</gene>
<evidence type="ECO:0000313" key="2">
    <source>
        <dbReference type="Proteomes" id="UP000274122"/>
    </source>
</evidence>
<accession>A0A447V5W3</accession>
<name>A0A447V5W3_9ENTR</name>
<proteinExistence type="predicted"/>
<protein>
    <submittedName>
        <fullName evidence="1">Uncharacterized protein</fullName>
    </submittedName>
</protein>
<dbReference type="Proteomes" id="UP000274122">
    <property type="component" value="Chromosome"/>
</dbReference>
<dbReference type="KEGG" id="clap:NCTC11466_03468"/>